<evidence type="ECO:0000256" key="1">
    <source>
        <dbReference type="ARBA" id="ARBA00004123"/>
    </source>
</evidence>
<feature type="region of interest" description="Disordered" evidence="9">
    <location>
        <begin position="1"/>
        <end position="29"/>
    </location>
</feature>
<protein>
    <submittedName>
        <fullName evidence="10">Uncharacterized protein</fullName>
    </submittedName>
</protein>
<gene>
    <name evidence="10" type="ORF">IFR04_010811</name>
</gene>
<evidence type="ECO:0000256" key="5">
    <source>
        <dbReference type="ARBA" id="ARBA00022490"/>
    </source>
</evidence>
<dbReference type="AlphaFoldDB" id="A0A8H7TBZ8"/>
<dbReference type="InterPro" id="IPR036549">
    <property type="entry name" value="CX6/COA6-like_sf"/>
</dbReference>
<dbReference type="PROSITE" id="PS51808">
    <property type="entry name" value="CHCH"/>
    <property type="match status" value="1"/>
</dbReference>
<dbReference type="GO" id="GO:0005634">
    <property type="term" value="C:nucleus"/>
    <property type="evidence" value="ECO:0007669"/>
    <property type="project" value="UniProtKB-SubCell"/>
</dbReference>
<dbReference type="Gene3D" id="1.10.10.140">
    <property type="entry name" value="Cytochrome c oxidase, subunit VIb"/>
    <property type="match status" value="1"/>
</dbReference>
<evidence type="ECO:0000313" key="10">
    <source>
        <dbReference type="EMBL" id="KAG4416048.1"/>
    </source>
</evidence>
<dbReference type="InterPro" id="IPR048281">
    <property type="entry name" value="COA6_fun"/>
</dbReference>
<sequence>MGLFTSSSPPSLPPPKLTPDGAPIAPDRTQRAKCWEARDAYFSCLDKNNIIDSLGADKSKADKVCAAEGRGFEGNCASSWVTYFKKRRVMEWQREKTLEKLREEGAVKMPGELAPPQAPRS</sequence>
<name>A0A8H7TBZ8_9HELO</name>
<keyword evidence="8" id="KW-0539">Nucleus</keyword>
<evidence type="ECO:0000313" key="11">
    <source>
        <dbReference type="Proteomes" id="UP000664132"/>
    </source>
</evidence>
<evidence type="ECO:0000256" key="3">
    <source>
        <dbReference type="ARBA" id="ARBA00004569"/>
    </source>
</evidence>
<dbReference type="FunFam" id="1.10.10.140:FF:000003">
    <property type="entry name" value="Cytochrome c oxidase assembly factor 6"/>
    <property type="match status" value="1"/>
</dbReference>
<dbReference type="GO" id="GO:0033617">
    <property type="term" value="P:mitochondrial respiratory chain complex IV assembly"/>
    <property type="evidence" value="ECO:0007669"/>
    <property type="project" value="TreeGrafter"/>
</dbReference>
<accession>A0A8H7TBZ8</accession>
<keyword evidence="6" id="KW-0496">Mitochondrion</keyword>
<comment type="caution">
    <text evidence="10">The sequence shown here is derived from an EMBL/GenBank/DDBJ whole genome shotgun (WGS) entry which is preliminary data.</text>
</comment>
<dbReference type="Pfam" id="PF02297">
    <property type="entry name" value="COX6B"/>
    <property type="match status" value="1"/>
</dbReference>
<dbReference type="Proteomes" id="UP000664132">
    <property type="component" value="Unassembled WGS sequence"/>
</dbReference>
<dbReference type="EMBL" id="JAFJYH010000199">
    <property type="protein sequence ID" value="KAG4416048.1"/>
    <property type="molecule type" value="Genomic_DNA"/>
</dbReference>
<organism evidence="10 11">
    <name type="scientific">Cadophora malorum</name>
    <dbReference type="NCBI Taxonomy" id="108018"/>
    <lineage>
        <taxon>Eukaryota</taxon>
        <taxon>Fungi</taxon>
        <taxon>Dikarya</taxon>
        <taxon>Ascomycota</taxon>
        <taxon>Pezizomycotina</taxon>
        <taxon>Leotiomycetes</taxon>
        <taxon>Helotiales</taxon>
        <taxon>Ploettnerulaceae</taxon>
        <taxon>Cadophora</taxon>
    </lineage>
</organism>
<evidence type="ECO:0000256" key="4">
    <source>
        <dbReference type="ARBA" id="ARBA00006425"/>
    </source>
</evidence>
<dbReference type="InterPro" id="IPR048280">
    <property type="entry name" value="COX6B-like"/>
</dbReference>
<evidence type="ECO:0000256" key="9">
    <source>
        <dbReference type="SAM" id="MobiDB-lite"/>
    </source>
</evidence>
<dbReference type="GO" id="GO:0005758">
    <property type="term" value="C:mitochondrial intermembrane space"/>
    <property type="evidence" value="ECO:0007669"/>
    <property type="project" value="UniProtKB-SubCell"/>
</dbReference>
<evidence type="ECO:0000256" key="6">
    <source>
        <dbReference type="ARBA" id="ARBA00023128"/>
    </source>
</evidence>
<keyword evidence="11" id="KW-1185">Reference proteome</keyword>
<evidence type="ECO:0000256" key="8">
    <source>
        <dbReference type="ARBA" id="ARBA00023242"/>
    </source>
</evidence>
<dbReference type="OrthoDB" id="5545577at2759"/>
<comment type="similarity">
    <text evidence="4">Belongs to the cytochrome c oxidase subunit 6B family.</text>
</comment>
<evidence type="ECO:0000256" key="2">
    <source>
        <dbReference type="ARBA" id="ARBA00004496"/>
    </source>
</evidence>
<proteinExistence type="inferred from homology"/>
<dbReference type="PANTHER" id="PTHR47677:SF1">
    <property type="entry name" value="CYTOCHROME C OXIDASE ASSEMBLY FACTOR 6"/>
    <property type="match status" value="1"/>
</dbReference>
<reference evidence="10" key="1">
    <citation type="submission" date="2021-02" db="EMBL/GenBank/DDBJ databases">
        <title>Genome sequence Cadophora malorum strain M34.</title>
        <authorList>
            <person name="Stefanovic E."/>
            <person name="Vu D."/>
            <person name="Scully C."/>
            <person name="Dijksterhuis J."/>
            <person name="Roader J."/>
            <person name="Houbraken J."/>
        </authorList>
    </citation>
    <scope>NUCLEOTIDE SEQUENCE</scope>
    <source>
        <strain evidence="10">M34</strain>
    </source>
</reference>
<keyword evidence="7" id="KW-1015">Disulfide bond</keyword>
<evidence type="ECO:0000256" key="7">
    <source>
        <dbReference type="ARBA" id="ARBA00023157"/>
    </source>
</evidence>
<dbReference type="PANTHER" id="PTHR47677">
    <property type="entry name" value="CYTOCHROME C OXIDASE ASSEMBLY FACTOR 6"/>
    <property type="match status" value="1"/>
</dbReference>
<dbReference type="SUPFAM" id="SSF47694">
    <property type="entry name" value="Cytochrome c oxidase subunit h"/>
    <property type="match status" value="1"/>
</dbReference>
<comment type="subcellular location">
    <subcellularLocation>
        <location evidence="2">Cytoplasm</location>
    </subcellularLocation>
    <subcellularLocation>
        <location evidence="3">Mitochondrion intermembrane space</location>
    </subcellularLocation>
    <subcellularLocation>
        <location evidence="1">Nucleus</location>
    </subcellularLocation>
</comment>
<keyword evidence="5" id="KW-0963">Cytoplasm</keyword>